<dbReference type="InterPro" id="IPR011009">
    <property type="entry name" value="Kinase-like_dom_sf"/>
</dbReference>
<dbReference type="STRING" id="27342.A0A0H2REW6"/>
<dbReference type="EMBL" id="KQ086035">
    <property type="protein sequence ID" value="KLO10107.1"/>
    <property type="molecule type" value="Genomic_DNA"/>
</dbReference>
<dbReference type="Gene3D" id="3.30.200.20">
    <property type="entry name" value="Phosphorylase Kinase, domain 1"/>
    <property type="match status" value="1"/>
</dbReference>
<keyword evidence="2" id="KW-1185">Reference proteome</keyword>
<proteinExistence type="predicted"/>
<dbReference type="Gene3D" id="3.90.1200.10">
    <property type="match status" value="1"/>
</dbReference>
<dbReference type="OrthoDB" id="25129at2759"/>
<dbReference type="InParanoid" id="A0A0H2REW6"/>
<dbReference type="AlphaFoldDB" id="A0A0H2REW6"/>
<gene>
    <name evidence="1" type="ORF">SCHPADRAFT_892579</name>
</gene>
<protein>
    <submittedName>
        <fullName evidence="1">Uncharacterized protein</fullName>
    </submittedName>
</protein>
<dbReference type="SUPFAM" id="SSF56112">
    <property type="entry name" value="Protein kinase-like (PK-like)"/>
    <property type="match status" value="1"/>
</dbReference>
<accession>A0A0H2REW6</accession>
<dbReference type="Proteomes" id="UP000053477">
    <property type="component" value="Unassembled WGS sequence"/>
</dbReference>
<evidence type="ECO:0000313" key="1">
    <source>
        <dbReference type="EMBL" id="KLO10107.1"/>
    </source>
</evidence>
<name>A0A0H2REW6_9AGAM</name>
<sequence length="387" mass="42886">MGAPCLDLSKPANVVTFLADTPFACTQADVLTGGNANYLYRLHLVQPYDGCSTAVLKHSRATAATSHLVDIPLPLERQEIEAEVLRRVHKMFPEDALVTAPKLYHYDGAAHFIIMQDCGIGSRMFKDFLISSPNALHPEEAERLGTALGAFISTVQEEGTKDAELMACVAKNTEMRKISAWYFYGRLLDSLTGGEHPYDLSPEDIKTLEELVEDANSCIASDSSSFTVGDFWTGNTVVDTEPDTREGREGYMRMKRVFIVDWEVSKPGIASIDVAQYAAELHTARAFFPGKDGHSSVDDILPAYFKAYAAARTAPLAPEDLQRMSTHLGAHMAVVTPRMPTWKPEERVREFVVEAIQYLLKGKRGDLEWLKSSESILKDVVNDKFSS</sequence>
<organism evidence="1 2">
    <name type="scientific">Schizopora paradoxa</name>
    <dbReference type="NCBI Taxonomy" id="27342"/>
    <lineage>
        <taxon>Eukaryota</taxon>
        <taxon>Fungi</taxon>
        <taxon>Dikarya</taxon>
        <taxon>Basidiomycota</taxon>
        <taxon>Agaricomycotina</taxon>
        <taxon>Agaricomycetes</taxon>
        <taxon>Hymenochaetales</taxon>
        <taxon>Schizoporaceae</taxon>
        <taxon>Schizopora</taxon>
    </lineage>
</organism>
<evidence type="ECO:0000313" key="2">
    <source>
        <dbReference type="Proteomes" id="UP000053477"/>
    </source>
</evidence>
<reference evidence="1 2" key="1">
    <citation type="submission" date="2015-04" db="EMBL/GenBank/DDBJ databases">
        <title>Complete genome sequence of Schizopora paradoxa KUC8140, a cosmopolitan wood degrader in East Asia.</title>
        <authorList>
            <consortium name="DOE Joint Genome Institute"/>
            <person name="Min B."/>
            <person name="Park H."/>
            <person name="Jang Y."/>
            <person name="Kim J.-J."/>
            <person name="Kim K.H."/>
            <person name="Pangilinan J."/>
            <person name="Lipzen A."/>
            <person name="Riley R."/>
            <person name="Grigoriev I.V."/>
            <person name="Spatafora J.W."/>
            <person name="Choi I.-G."/>
        </authorList>
    </citation>
    <scope>NUCLEOTIDE SEQUENCE [LARGE SCALE GENOMIC DNA]</scope>
    <source>
        <strain evidence="1 2">KUC8140</strain>
    </source>
</reference>